<evidence type="ECO:0000313" key="2">
    <source>
        <dbReference type="EMBL" id="JAQ03351.1"/>
    </source>
</evidence>
<dbReference type="PANTHER" id="PTHR12994:SF17">
    <property type="entry name" value="LD30995P"/>
    <property type="match status" value="1"/>
</dbReference>
<comment type="similarity">
    <text evidence="1">Belongs to the peptidase C69 family. Secernin subfamily.</text>
</comment>
<proteinExistence type="inferred from homology"/>
<dbReference type="GO" id="GO:0070004">
    <property type="term" value="F:cysteine-type exopeptidase activity"/>
    <property type="evidence" value="ECO:0007669"/>
    <property type="project" value="InterPro"/>
</dbReference>
<reference evidence="2" key="1">
    <citation type="journal article" date="2016" name="Gigascience">
        <title>De novo construction of an expanded transcriptome assembly for the western tarnished plant bug, Lygus hesperus.</title>
        <authorList>
            <person name="Tassone E.E."/>
            <person name="Geib S.M."/>
            <person name="Hall B."/>
            <person name="Fabrick J.A."/>
            <person name="Brent C.S."/>
            <person name="Hull J.J."/>
        </authorList>
    </citation>
    <scope>NUCLEOTIDE SEQUENCE</scope>
</reference>
<name>A0A146L492_LYGHE</name>
<dbReference type="EMBL" id="GDHC01015278">
    <property type="protein sequence ID" value="JAQ03351.1"/>
    <property type="molecule type" value="Transcribed_RNA"/>
</dbReference>
<sequence>MGPTGCDTFVVLNSNTSGGVVFGKNSDRPAGEPQEIVHLPAASHDGGSKLKCTYIEIDQVENTLAVILSKPTWMWGAEMGANSEGVAIGNEAVWTKVPDLESQALIGMDLVRLGLERGKTAEAALDVIIELLEKHGQGGPCSEDGSLTYHNSFLIADSKEAWVLETAGKLWVAQRFTDGFRNISNCLSITTGADRVSGSLKQYAIDNNLWNGEGELDWTAVFADGCPRGRWDKGRDLLCQLSADKSFDVTSMMKVLRDEESGICMKLDSPGSITASSQVSLLYPDRPCAHWFTGTPDPSVSVFKPFVFTPGVRISQHTVAQAGEREHNLYKLHKIAVKSKPSVLTQLRAMEEISVTETTNFIINFTSESSLGELDELFKDVVETEVKFYK</sequence>
<dbReference type="Pfam" id="PF03577">
    <property type="entry name" value="Peptidase_C69"/>
    <property type="match status" value="1"/>
</dbReference>
<gene>
    <name evidence="2" type="primary">scrn2</name>
    <name evidence="2" type="ORF">g.79063</name>
</gene>
<dbReference type="AlphaFoldDB" id="A0A146L492"/>
<organism evidence="2">
    <name type="scientific">Lygus hesperus</name>
    <name type="common">Western plant bug</name>
    <dbReference type="NCBI Taxonomy" id="30085"/>
    <lineage>
        <taxon>Eukaryota</taxon>
        <taxon>Metazoa</taxon>
        <taxon>Ecdysozoa</taxon>
        <taxon>Arthropoda</taxon>
        <taxon>Hexapoda</taxon>
        <taxon>Insecta</taxon>
        <taxon>Pterygota</taxon>
        <taxon>Neoptera</taxon>
        <taxon>Paraneoptera</taxon>
        <taxon>Hemiptera</taxon>
        <taxon>Heteroptera</taxon>
        <taxon>Panheteroptera</taxon>
        <taxon>Cimicomorpha</taxon>
        <taxon>Miridae</taxon>
        <taxon>Mirini</taxon>
        <taxon>Lygus</taxon>
    </lineage>
</organism>
<dbReference type="PANTHER" id="PTHR12994">
    <property type="entry name" value="SECERNIN"/>
    <property type="match status" value="1"/>
</dbReference>
<dbReference type="InterPro" id="IPR005322">
    <property type="entry name" value="Peptidase_C69"/>
</dbReference>
<dbReference type="Gene3D" id="3.60.60.10">
    <property type="entry name" value="Penicillin V Acylase, Chain A"/>
    <property type="match status" value="1"/>
</dbReference>
<dbReference type="GO" id="GO:0006508">
    <property type="term" value="P:proteolysis"/>
    <property type="evidence" value="ECO:0007669"/>
    <property type="project" value="InterPro"/>
</dbReference>
<dbReference type="GO" id="GO:0016805">
    <property type="term" value="F:dipeptidase activity"/>
    <property type="evidence" value="ECO:0007669"/>
    <property type="project" value="InterPro"/>
</dbReference>
<accession>A0A146L492</accession>
<evidence type="ECO:0000256" key="1">
    <source>
        <dbReference type="ARBA" id="ARBA00005705"/>
    </source>
</evidence>
<protein>
    <submittedName>
        <fullName evidence="2">Secernin-2</fullName>
    </submittedName>
</protein>